<dbReference type="Pfam" id="PF00005">
    <property type="entry name" value="ABC_tran"/>
    <property type="match status" value="1"/>
</dbReference>
<dbReference type="PANTHER" id="PTHR43335">
    <property type="entry name" value="ABC TRANSPORTER, ATP-BINDING PROTEIN"/>
    <property type="match status" value="1"/>
</dbReference>
<dbReference type="InterPro" id="IPR017871">
    <property type="entry name" value="ABC_transporter-like_CS"/>
</dbReference>
<evidence type="ECO:0000256" key="3">
    <source>
        <dbReference type="ARBA" id="ARBA00022741"/>
    </source>
</evidence>
<organism evidence="6 7">
    <name type="scientific">Dictyobacter aurantiacus</name>
    <dbReference type="NCBI Taxonomy" id="1936993"/>
    <lineage>
        <taxon>Bacteria</taxon>
        <taxon>Bacillati</taxon>
        <taxon>Chloroflexota</taxon>
        <taxon>Ktedonobacteria</taxon>
        <taxon>Ktedonobacterales</taxon>
        <taxon>Dictyobacteraceae</taxon>
        <taxon>Dictyobacter</taxon>
    </lineage>
</organism>
<evidence type="ECO:0000313" key="6">
    <source>
        <dbReference type="EMBL" id="GCE06172.1"/>
    </source>
</evidence>
<dbReference type="Gene3D" id="3.40.50.300">
    <property type="entry name" value="P-loop containing nucleotide triphosphate hydrolases"/>
    <property type="match status" value="1"/>
</dbReference>
<name>A0A401ZH49_9CHLR</name>
<dbReference type="InterPro" id="IPR003439">
    <property type="entry name" value="ABC_transporter-like_ATP-bd"/>
</dbReference>
<dbReference type="PANTHER" id="PTHR43335:SF4">
    <property type="entry name" value="ABC TRANSPORTER, ATP-BINDING PROTEIN"/>
    <property type="match status" value="1"/>
</dbReference>
<evidence type="ECO:0000256" key="2">
    <source>
        <dbReference type="ARBA" id="ARBA00022448"/>
    </source>
</evidence>
<comment type="caution">
    <text evidence="6">The sequence shown here is derived from an EMBL/GenBank/DDBJ whole genome shotgun (WGS) entry which is preliminary data.</text>
</comment>
<gene>
    <name evidence="6" type="ORF">KDAU_35010</name>
</gene>
<feature type="domain" description="ABC transporter" evidence="5">
    <location>
        <begin position="23"/>
        <end position="250"/>
    </location>
</feature>
<dbReference type="CDD" id="cd03268">
    <property type="entry name" value="ABC_BcrA_bacitracin_resist"/>
    <property type="match status" value="1"/>
</dbReference>
<dbReference type="OrthoDB" id="9804819at2"/>
<proteinExistence type="inferred from homology"/>
<reference evidence="7" key="1">
    <citation type="submission" date="2018-12" db="EMBL/GenBank/DDBJ databases">
        <title>Tengunoibacter tsumagoiensis gen. nov., sp. nov., Dictyobacter kobayashii sp. nov., D. alpinus sp. nov., and D. joshuensis sp. nov. and description of Dictyobacteraceae fam. nov. within the order Ktedonobacterales isolated from Tengu-no-mugimeshi.</title>
        <authorList>
            <person name="Wang C.M."/>
            <person name="Zheng Y."/>
            <person name="Sakai Y."/>
            <person name="Toyoda A."/>
            <person name="Minakuchi Y."/>
            <person name="Abe K."/>
            <person name="Yokota A."/>
            <person name="Yabe S."/>
        </authorList>
    </citation>
    <scope>NUCLEOTIDE SEQUENCE [LARGE SCALE GENOMIC DNA]</scope>
    <source>
        <strain evidence="7">S-27</strain>
    </source>
</reference>
<sequence length="325" mass="35762">MQKQPGVDSVEVASSEHNAETVLRTYDLSKRYGTRTAVNQLNLDIRRGELVGFLGPNGAGKTTSIRMILGLIEPTAGRVELFGRDLARERASLLPRVGALVEMPALYLHLTGRQNLRVFGEVLGGVSRQRIDEVLEIIGLQTRQKDRVRSYSLGMKQRLGLGIALLHNPDLLILDEPANGLDPEGIVEMRDLLRGLTYEGKTVFLSSHLLSEIQQICSRVVIINAGKLVADSTVEELTRKQGDYLVRLERASEALCLLQKQPWGHLARLEGTDQLITSAPGGSGRELYTFLAQAGFVPESLAPVTQDLEQVFFSLINANEGEQAQ</sequence>
<dbReference type="GO" id="GO:0016887">
    <property type="term" value="F:ATP hydrolysis activity"/>
    <property type="evidence" value="ECO:0007669"/>
    <property type="project" value="InterPro"/>
</dbReference>
<protein>
    <submittedName>
        <fullName evidence="6">ABC transporter ATP-binding protein</fullName>
    </submittedName>
</protein>
<keyword evidence="7" id="KW-1185">Reference proteome</keyword>
<comment type="similarity">
    <text evidence="1">Belongs to the ABC transporter superfamily.</text>
</comment>
<dbReference type="PROSITE" id="PS00211">
    <property type="entry name" value="ABC_TRANSPORTER_1"/>
    <property type="match status" value="1"/>
</dbReference>
<dbReference type="EMBL" id="BIFQ01000001">
    <property type="protein sequence ID" value="GCE06172.1"/>
    <property type="molecule type" value="Genomic_DNA"/>
</dbReference>
<evidence type="ECO:0000256" key="1">
    <source>
        <dbReference type="ARBA" id="ARBA00005417"/>
    </source>
</evidence>
<dbReference type="Proteomes" id="UP000287224">
    <property type="component" value="Unassembled WGS sequence"/>
</dbReference>
<evidence type="ECO:0000313" key="7">
    <source>
        <dbReference type="Proteomes" id="UP000287224"/>
    </source>
</evidence>
<dbReference type="InterPro" id="IPR027417">
    <property type="entry name" value="P-loop_NTPase"/>
</dbReference>
<dbReference type="AlphaFoldDB" id="A0A401ZH49"/>
<keyword evidence="2" id="KW-0813">Transport</keyword>
<dbReference type="SUPFAM" id="SSF52540">
    <property type="entry name" value="P-loop containing nucleoside triphosphate hydrolases"/>
    <property type="match status" value="1"/>
</dbReference>
<evidence type="ECO:0000259" key="5">
    <source>
        <dbReference type="PROSITE" id="PS50893"/>
    </source>
</evidence>
<evidence type="ECO:0000256" key="4">
    <source>
        <dbReference type="ARBA" id="ARBA00022840"/>
    </source>
</evidence>
<dbReference type="InterPro" id="IPR003593">
    <property type="entry name" value="AAA+_ATPase"/>
</dbReference>
<keyword evidence="4 6" id="KW-0067">ATP-binding</keyword>
<dbReference type="PROSITE" id="PS50893">
    <property type="entry name" value="ABC_TRANSPORTER_2"/>
    <property type="match status" value="1"/>
</dbReference>
<dbReference type="GO" id="GO:0005524">
    <property type="term" value="F:ATP binding"/>
    <property type="evidence" value="ECO:0007669"/>
    <property type="project" value="UniProtKB-KW"/>
</dbReference>
<dbReference type="RefSeq" id="WP_126597138.1">
    <property type="nucleotide sequence ID" value="NZ_BIFQ01000001.1"/>
</dbReference>
<dbReference type="SMART" id="SM00382">
    <property type="entry name" value="AAA"/>
    <property type="match status" value="1"/>
</dbReference>
<accession>A0A401ZH49</accession>
<keyword evidence="3" id="KW-0547">Nucleotide-binding</keyword>